<sequence>MPSPEDGLEQVAETAAVTPKDVRSAMWRHIITLQWSWNYERMQALGYMWSMLPIIKKVYPNKDEMIGAMKRHLTFYNTNPQIGSPPIFGATVALESQKMGDAVDSLKIGLMGPFAGIGDTIQGVLVRPMVAVFAAALALAGSWVGPAMMFVLGLIWCALMVPLFYLGYRRGVGLVDEVAGEGVLSKVTEWATIFGMMVVGGFVPSIMSGLTTPLQFHKTVEVAGKATTKTIALQDTLNQILPSLFPVLVVGLAFWMIHKLKLSPIWVLLSLVALAFITGAIGLF</sequence>
<dbReference type="GO" id="GO:0009401">
    <property type="term" value="P:phosphoenolpyruvate-dependent sugar phosphotransferase system"/>
    <property type="evidence" value="ECO:0007669"/>
    <property type="project" value="InterPro"/>
</dbReference>
<reference evidence="2" key="1">
    <citation type="journal article" date="2022" name="G3 (Bethesda)">
        <title>Unveiling the complete genome sequence of Alicyclobacillus acidoterrestris DSM 3922T, a taint-producing strain.</title>
        <authorList>
            <person name="Leonardo I.C."/>
            <person name="Barreto Crespo M.T."/>
            <person name="Gaspar F.B."/>
        </authorList>
    </citation>
    <scope>NUCLEOTIDE SEQUENCE [LARGE SCALE GENOMIC DNA]</scope>
    <source>
        <strain evidence="2">DSM 3922</strain>
    </source>
</reference>
<dbReference type="InterPro" id="IPR050303">
    <property type="entry name" value="GatZ_KbaZ_carbometab"/>
</dbReference>
<dbReference type="PROSITE" id="PS51108">
    <property type="entry name" value="PTS_EIID"/>
    <property type="match status" value="1"/>
</dbReference>
<dbReference type="AlphaFoldDB" id="T0BN05"/>
<protein>
    <submittedName>
        <fullName evidence="1">PTS system mannose/fructose/sorbose family transporter subunit IID</fullName>
    </submittedName>
</protein>
<evidence type="ECO:0000313" key="1">
    <source>
        <dbReference type="EMBL" id="UNO48441.1"/>
    </source>
</evidence>
<organism evidence="1 2">
    <name type="scientific">Alicyclobacillus acidoterrestris (strain ATCC 49025 / DSM 3922 / CIP 106132 / NCIMB 13137 / GD3B)</name>
    <dbReference type="NCBI Taxonomy" id="1356854"/>
    <lineage>
        <taxon>Bacteria</taxon>
        <taxon>Bacillati</taxon>
        <taxon>Bacillota</taxon>
        <taxon>Bacilli</taxon>
        <taxon>Bacillales</taxon>
        <taxon>Alicyclobacillaceae</taxon>
        <taxon>Alicyclobacillus</taxon>
    </lineage>
</organism>
<dbReference type="RefSeq" id="WP_021296874.1">
    <property type="nucleotide sequence ID" value="NZ_AURB01000137.1"/>
</dbReference>
<dbReference type="eggNOG" id="COG3716">
    <property type="taxonomic scope" value="Bacteria"/>
</dbReference>
<dbReference type="PANTHER" id="PTHR32502:SF26">
    <property type="entry name" value="PHOSPHOTRANSFERASE SYSTEM SUGAR-SPECIFIC EIID COMPONENT"/>
    <property type="match status" value="1"/>
</dbReference>
<evidence type="ECO:0000313" key="2">
    <source>
        <dbReference type="Proteomes" id="UP000829401"/>
    </source>
</evidence>
<dbReference type="EMBL" id="CP080467">
    <property type="protein sequence ID" value="UNO48441.1"/>
    <property type="molecule type" value="Genomic_DNA"/>
</dbReference>
<accession>T0BN05</accession>
<name>T0BN05_ALIAG</name>
<proteinExistence type="predicted"/>
<dbReference type="InterPro" id="IPR004704">
    <property type="entry name" value="PTS_IID_man"/>
</dbReference>
<keyword evidence="2" id="KW-1185">Reference proteome</keyword>
<dbReference type="Proteomes" id="UP000829401">
    <property type="component" value="Chromosome"/>
</dbReference>
<dbReference type="STRING" id="1356854.N007_09065"/>
<dbReference type="PANTHER" id="PTHR32502">
    <property type="entry name" value="N-ACETYLGALACTOSAMINE PERMEASE II COMPONENT-RELATED"/>
    <property type="match status" value="1"/>
</dbReference>
<dbReference type="GO" id="GO:0005886">
    <property type="term" value="C:plasma membrane"/>
    <property type="evidence" value="ECO:0007669"/>
    <property type="project" value="TreeGrafter"/>
</dbReference>
<dbReference type="KEGG" id="aaco:K1I37_17520"/>
<accession>A0A9E7CXW0</accession>
<gene>
    <name evidence="1" type="ORF">K1I37_17520</name>
</gene>
<dbReference type="Pfam" id="PF03613">
    <property type="entry name" value="EIID-AGA"/>
    <property type="match status" value="1"/>
</dbReference>